<dbReference type="Ensembl" id="ENSKMAT00000015183.1">
    <property type="protein sequence ID" value="ENSKMAP00000014966.1"/>
    <property type="gene ID" value="ENSKMAG00000011220.1"/>
</dbReference>
<feature type="compositionally biased region" description="Polar residues" evidence="3">
    <location>
        <begin position="97"/>
        <end position="112"/>
    </location>
</feature>
<feature type="compositionally biased region" description="Polar residues" evidence="3">
    <location>
        <begin position="378"/>
        <end position="393"/>
    </location>
</feature>
<reference evidence="5" key="2">
    <citation type="submission" date="2025-09" db="UniProtKB">
        <authorList>
            <consortium name="Ensembl"/>
        </authorList>
    </citation>
    <scope>IDENTIFICATION</scope>
</reference>
<evidence type="ECO:0000256" key="2">
    <source>
        <dbReference type="SAM" id="Coils"/>
    </source>
</evidence>
<feature type="region of interest" description="Disordered" evidence="3">
    <location>
        <begin position="31"/>
        <end position="119"/>
    </location>
</feature>
<dbReference type="STRING" id="37003.ENSKMAP00000014966"/>
<accession>A0A3Q3AFE6</accession>
<dbReference type="KEGG" id="kmr:108241648"/>
<evidence type="ECO:0000313" key="6">
    <source>
        <dbReference type="Proteomes" id="UP000264800"/>
    </source>
</evidence>
<evidence type="ECO:0000313" key="5">
    <source>
        <dbReference type="Ensembl" id="ENSKMAP00000014966.1"/>
    </source>
</evidence>
<dbReference type="GO" id="GO:0048916">
    <property type="term" value="P:posterior lateral line development"/>
    <property type="evidence" value="ECO:0007669"/>
    <property type="project" value="Ensembl"/>
</dbReference>
<feature type="compositionally biased region" description="Polar residues" evidence="3">
    <location>
        <begin position="321"/>
        <end position="331"/>
    </location>
</feature>
<dbReference type="InterPro" id="IPR002928">
    <property type="entry name" value="Myosin_tail"/>
</dbReference>
<protein>
    <submittedName>
        <fullName evidence="5">Cingulin b</fullName>
    </submittedName>
</protein>
<dbReference type="OrthoDB" id="6108017at2759"/>
<dbReference type="OMA" id="CHDDLKQ"/>
<reference evidence="5" key="1">
    <citation type="submission" date="2025-08" db="UniProtKB">
        <authorList>
            <consortium name="Ensembl"/>
        </authorList>
    </citation>
    <scope>IDENTIFICATION</scope>
</reference>
<dbReference type="Pfam" id="PF01576">
    <property type="entry name" value="Myosin_tail_1"/>
    <property type="match status" value="1"/>
</dbReference>
<name>A0A3Q3AFE6_KRYMA</name>
<dbReference type="GeneID" id="108241648"/>
<feature type="compositionally biased region" description="Acidic residues" evidence="3">
    <location>
        <begin position="1298"/>
        <end position="1309"/>
    </location>
</feature>
<dbReference type="RefSeq" id="XP_017281435.2">
    <property type="nucleotide sequence ID" value="XM_017425946.3"/>
</dbReference>
<proteinExistence type="predicted"/>
<feature type="domain" description="Myosin tail" evidence="4">
    <location>
        <begin position="920"/>
        <end position="1279"/>
    </location>
</feature>
<dbReference type="GO" id="GO:0016459">
    <property type="term" value="C:myosin complex"/>
    <property type="evidence" value="ECO:0007669"/>
    <property type="project" value="InterPro"/>
</dbReference>
<feature type="coiled-coil region" evidence="2">
    <location>
        <begin position="751"/>
        <end position="778"/>
    </location>
</feature>
<feature type="region of interest" description="Disordered" evidence="3">
    <location>
        <begin position="1278"/>
        <end position="1309"/>
    </location>
</feature>
<feature type="compositionally biased region" description="Polar residues" evidence="3">
    <location>
        <begin position="498"/>
        <end position="508"/>
    </location>
</feature>
<feature type="compositionally biased region" description="Basic and acidic residues" evidence="3">
    <location>
        <begin position="266"/>
        <end position="280"/>
    </location>
</feature>
<evidence type="ECO:0000259" key="4">
    <source>
        <dbReference type="Pfam" id="PF01576"/>
    </source>
</evidence>
<dbReference type="PANTHER" id="PTHR46349:SF5">
    <property type="entry name" value="CINGULIN"/>
    <property type="match status" value="1"/>
</dbReference>
<feature type="region of interest" description="Disordered" evidence="3">
    <location>
        <begin position="897"/>
        <end position="919"/>
    </location>
</feature>
<keyword evidence="1 2" id="KW-0175">Coiled coil</keyword>
<feature type="coiled-coil region" evidence="2">
    <location>
        <begin position="661"/>
        <end position="727"/>
    </location>
</feature>
<feature type="region of interest" description="Disordered" evidence="3">
    <location>
        <begin position="1121"/>
        <end position="1144"/>
    </location>
</feature>
<feature type="compositionally biased region" description="Low complexity" evidence="3">
    <location>
        <begin position="435"/>
        <end position="449"/>
    </location>
</feature>
<dbReference type="PANTHER" id="PTHR46349">
    <property type="entry name" value="CINGULIN-LIKE PROTEIN 1-RELATED"/>
    <property type="match status" value="1"/>
</dbReference>
<feature type="region of interest" description="Disordered" evidence="3">
    <location>
        <begin position="172"/>
        <end position="513"/>
    </location>
</feature>
<feature type="compositionally biased region" description="Pro residues" evidence="3">
    <location>
        <begin position="340"/>
        <end position="355"/>
    </location>
</feature>
<feature type="coiled-coil region" evidence="2">
    <location>
        <begin position="556"/>
        <end position="618"/>
    </location>
</feature>
<feature type="compositionally biased region" description="Basic and acidic residues" evidence="3">
    <location>
        <begin position="400"/>
        <end position="418"/>
    </location>
</feature>
<dbReference type="Proteomes" id="UP000264800">
    <property type="component" value="Unplaced"/>
</dbReference>
<evidence type="ECO:0000256" key="3">
    <source>
        <dbReference type="SAM" id="MobiDB-lite"/>
    </source>
</evidence>
<feature type="compositionally biased region" description="Pro residues" evidence="3">
    <location>
        <begin position="188"/>
        <end position="199"/>
    </location>
</feature>
<dbReference type="GO" id="GO:0005923">
    <property type="term" value="C:bicellular tight junction"/>
    <property type="evidence" value="ECO:0007669"/>
    <property type="project" value="TreeGrafter"/>
</dbReference>
<dbReference type="CTD" id="100005752"/>
<dbReference type="GeneTree" id="ENSGT00940000154489"/>
<feature type="region of interest" description="Disordered" evidence="3">
    <location>
        <begin position="1153"/>
        <end position="1172"/>
    </location>
</feature>
<dbReference type="GO" id="GO:0000226">
    <property type="term" value="P:microtubule cytoskeleton organization"/>
    <property type="evidence" value="ECO:0007669"/>
    <property type="project" value="TreeGrafter"/>
</dbReference>
<keyword evidence="6" id="KW-1185">Reference proteome</keyword>
<dbReference type="GO" id="GO:0008017">
    <property type="term" value="F:microtubule binding"/>
    <property type="evidence" value="ECO:0007669"/>
    <property type="project" value="TreeGrafter"/>
</dbReference>
<feature type="compositionally biased region" description="Basic residues" evidence="3">
    <location>
        <begin position="48"/>
        <end position="65"/>
    </location>
</feature>
<feature type="compositionally biased region" description="Low complexity" evidence="3">
    <location>
        <begin position="222"/>
        <end position="235"/>
    </location>
</feature>
<organism evidence="5 6">
    <name type="scientific">Kryptolebias marmoratus</name>
    <name type="common">Mangrove killifish</name>
    <name type="synonym">Rivulus marmoratus</name>
    <dbReference type="NCBI Taxonomy" id="37003"/>
    <lineage>
        <taxon>Eukaryota</taxon>
        <taxon>Metazoa</taxon>
        <taxon>Chordata</taxon>
        <taxon>Craniata</taxon>
        <taxon>Vertebrata</taxon>
        <taxon>Euteleostomi</taxon>
        <taxon>Actinopterygii</taxon>
        <taxon>Neopterygii</taxon>
        <taxon>Teleostei</taxon>
        <taxon>Neoteleostei</taxon>
        <taxon>Acanthomorphata</taxon>
        <taxon>Ovalentaria</taxon>
        <taxon>Atherinomorphae</taxon>
        <taxon>Cyprinodontiformes</taxon>
        <taxon>Rivulidae</taxon>
        <taxon>Kryptolebias</taxon>
    </lineage>
</organism>
<evidence type="ECO:0000256" key="1">
    <source>
        <dbReference type="ARBA" id="ARBA00023054"/>
    </source>
</evidence>
<sequence>MQNISHFPTDYTAGVGHSGCIVLKRLADCKPRPSGGLRTDVASEAGRRPARRVGNRSPLPHHTHTHTSSVHWLSRPGTETCRTTERGATRQVRRNHLFSSGQKQEVNMSTPSTDRKPPVDYGVQIRFIKDLHDTGGGYTEKARVNNSASPSSSKYGVAVRVQGISGQPYVVLKDGQKGDSYGVQLTNPNPPPTPTPTSGPPSSYNSVPKLKKEPADFTKPFSPVVNSSRSPVSPSTEDEIGEIFGSPLRRPPGDGQAGTQGDEEGGAGRERVVERPKSEPKFPASVSENGKKRDKTDEDEYNEAGLKPVKLNTAGPKGFNRTASGFSNSLGRYSEKKPSTDPPPQPFPDPPPPAPTDSEPVPAIDTKSLAPINKLISKFNSSTPGSAPQSRGRTGSRQRLRFDERRRSRSLDARKDSQPEVTFPSPASPNLNPYAAPLTASSTLLTSSAPGGGGGVGQSPASAAKVIPPSAPKASFKSPEKFVAKTSHPAIAKKPETLSRSSSQSTEGINGEEAQIKQAVYNILKEGTSESEGALQRKVNLVYETTDRIKKGGSDRSATKKNLEDLQKQLERYKNDLDQAQDELAAERLSRELAESRLRLQEDQLAQLQEELRRLSENLPQSDSFQTDVLDLQAQLAEATMLHRRQEDVLHQRERELTALKGALKEEVECHDKEMEALREQYSQDMDNLRQTMEQFTQSQELIEEERKKVNDSLLTLEAELESCRDQGDQWRTDLETTRDENEEHFSSRTLKRSLVEKERAERELKGLQNSLRSTKNEQAASDDNLSLKEELCRCHDDLKRTRTDLDKQRGEADERNGALEALKKASGEKEAELQSAISELKEQLKRDKAELEKALEKAKESSAGSAGRTVVDHSAGLELQEENTRLRERLARLTRLHSSAPRSSDAEEELEALEGENRSLKAQLEEAKRGATRVGKERDELSQRLEERDLEREALRRSKNDLEEQKRLLDRAVEKLNKEIEVMMGDSRQSVATLQAQLDEFRERSRKDLLEAQRNSKDRLAELQRAQNNLKAQQDEVSRLKKELLTCSEERDSVQLERDLLNNRLKHLESELESERSSHTDRGREIRVLEDKIKTLEIELDEEKSGVELLNNRINRSRDQVDQLRSELMQERSARHDLEMDKSTLERQAKELKSRMADMEGQSRPSPGLALLEKKVQELEEKLRSEEREKASIQASQRRLERKLKELNATLDVERSQHVEQRDQLTLRVKALKRQVDESEGEVERLEGVRRKLLRDLEEQQELQEAGRAKVSALESELKRKAQQTHRAALGSSALSSDDEDEASSPPS</sequence>